<keyword evidence="3" id="KW-1185">Reference proteome</keyword>
<sequence>MNYFARSADHHAVTGLSLAKLTVAVGIALAPTGHAATITVHADCSVQNAIEAANTDAVVNLCAAGNGADTIELPAATLVVFSSVVADLNVLGSSALPAIRSSITIQGNGATLQPSVGAPMMRLFTVLQNGDLTLSNLRVSGGEALSGGGILCSQGSLTLLNSEISSNSAMIQGGGIAVDRCPLVVDEGSMIDTNYSGSVGGGLYAVSTSVHLVNSSLTNNEARAQSGGGAAIRASTLTMNSMTLSGNSAQVGGGLFLQEGVSADVENSSFSHNAAYESGGAVGVLSGVAHFEQVQVANNVSGQDGAGFAIREAEVVINQSQLTSNTVSAGQGGAIDLEAGQVALEAVTVSNNSAIFGGALNSQGGSLSVSASTFSSNTGEFGGALNINSTSLSITNSTLSANSAGNVGGGIALFNASVPATLSNNRLTGNIADDYGGGVFVSASTEVASNRDTLSDNLAQQGGGWFIQSNASVTLSESSIHANTAYSTGGGLLSDASSLRISDSTVANNSATTVAGLFFRAGSSVSLRNSTISTNVASFAIGGISQSNSDLTLAHSTVVSNQAPAYAAGVFQGGALSNLTLINSIVAQNDGGDCNQQADTSYPGNWIGDASCTGVANGDPMLGPLASNGGITLTHALLSGSGAIGIADTDLCAFLVANKDQRGFDRGVGCDAGAYEYGATDVNFYVIPLPQGGAVIVPL</sequence>
<evidence type="ECO:0000313" key="2">
    <source>
        <dbReference type="EMBL" id="GHA12288.1"/>
    </source>
</evidence>
<dbReference type="RefSeq" id="WP_189401092.1">
    <property type="nucleotide sequence ID" value="NZ_BMXA01000003.1"/>
</dbReference>
<proteinExistence type="predicted"/>
<dbReference type="Gene3D" id="2.160.20.20">
    <property type="match status" value="1"/>
</dbReference>
<dbReference type="InterPro" id="IPR012332">
    <property type="entry name" value="Autotransporter_pectin_lyase_C"/>
</dbReference>
<dbReference type="PANTHER" id="PTHR11319">
    <property type="entry name" value="G PROTEIN-COUPLED RECEPTOR-RELATED"/>
    <property type="match status" value="1"/>
</dbReference>
<protein>
    <recommendedName>
        <fullName evidence="4">CSLREA domain-containing protein</fullName>
    </recommendedName>
</protein>
<dbReference type="AlphaFoldDB" id="A0A918RVI5"/>
<evidence type="ECO:0000313" key="3">
    <source>
        <dbReference type="Proteomes" id="UP000614811"/>
    </source>
</evidence>
<accession>A0A918RVI5</accession>
<dbReference type="InterPro" id="IPR011050">
    <property type="entry name" value="Pectin_lyase_fold/virulence"/>
</dbReference>
<name>A0A918RVI5_9GAMM</name>
<keyword evidence="1" id="KW-0732">Signal</keyword>
<reference evidence="2" key="1">
    <citation type="journal article" date="2014" name="Int. J. Syst. Evol. Microbiol.">
        <title>Complete genome sequence of Corynebacterium casei LMG S-19264T (=DSM 44701T), isolated from a smear-ripened cheese.</title>
        <authorList>
            <consortium name="US DOE Joint Genome Institute (JGI-PGF)"/>
            <person name="Walter F."/>
            <person name="Albersmeier A."/>
            <person name="Kalinowski J."/>
            <person name="Ruckert C."/>
        </authorList>
    </citation>
    <scope>NUCLEOTIDE SEQUENCE</scope>
    <source>
        <strain evidence="2">KCTC 12711</strain>
    </source>
</reference>
<dbReference type="EMBL" id="BMXA01000003">
    <property type="protein sequence ID" value="GHA12288.1"/>
    <property type="molecule type" value="Genomic_DNA"/>
</dbReference>
<evidence type="ECO:0008006" key="4">
    <source>
        <dbReference type="Google" id="ProtNLM"/>
    </source>
</evidence>
<organism evidence="2 3">
    <name type="scientific">Arenicella chitinivorans</name>
    <dbReference type="NCBI Taxonomy" id="1329800"/>
    <lineage>
        <taxon>Bacteria</taxon>
        <taxon>Pseudomonadati</taxon>
        <taxon>Pseudomonadota</taxon>
        <taxon>Gammaproteobacteria</taxon>
        <taxon>Arenicellales</taxon>
        <taxon>Arenicellaceae</taxon>
        <taxon>Arenicella</taxon>
    </lineage>
</organism>
<dbReference type="NCBIfam" id="NF041518">
    <property type="entry name" value="choice_anch_Q"/>
    <property type="match status" value="1"/>
</dbReference>
<comment type="caution">
    <text evidence="2">The sequence shown here is derived from an EMBL/GenBank/DDBJ whole genome shotgun (WGS) entry which is preliminary data.</text>
</comment>
<dbReference type="InterPro" id="IPR059226">
    <property type="entry name" value="Choice_anch_Q_dom"/>
</dbReference>
<dbReference type="SUPFAM" id="SSF51126">
    <property type="entry name" value="Pectin lyase-like"/>
    <property type="match status" value="3"/>
</dbReference>
<gene>
    <name evidence="2" type="ORF">GCM10008090_22720</name>
</gene>
<dbReference type="InterPro" id="IPR006626">
    <property type="entry name" value="PbH1"/>
</dbReference>
<evidence type="ECO:0000256" key="1">
    <source>
        <dbReference type="SAM" id="SignalP"/>
    </source>
</evidence>
<dbReference type="SMART" id="SM00710">
    <property type="entry name" value="PbH1"/>
    <property type="match status" value="10"/>
</dbReference>
<reference evidence="2" key="2">
    <citation type="submission" date="2020-09" db="EMBL/GenBank/DDBJ databases">
        <authorList>
            <person name="Sun Q."/>
            <person name="Kim S."/>
        </authorList>
    </citation>
    <scope>NUCLEOTIDE SEQUENCE</scope>
    <source>
        <strain evidence="2">KCTC 12711</strain>
    </source>
</reference>
<feature type="signal peptide" evidence="1">
    <location>
        <begin position="1"/>
        <end position="35"/>
    </location>
</feature>
<feature type="chain" id="PRO_5037265152" description="CSLREA domain-containing protein" evidence="1">
    <location>
        <begin position="36"/>
        <end position="699"/>
    </location>
</feature>
<dbReference type="PANTHER" id="PTHR11319:SF35">
    <property type="entry name" value="OUTER MEMBRANE PROTEIN PMPC-RELATED"/>
    <property type="match status" value="1"/>
</dbReference>
<dbReference type="Proteomes" id="UP000614811">
    <property type="component" value="Unassembled WGS sequence"/>
</dbReference>